<dbReference type="Proteomes" id="UP001272987">
    <property type="component" value="Unassembled WGS sequence"/>
</dbReference>
<dbReference type="Gene3D" id="3.60.21.10">
    <property type="match status" value="1"/>
</dbReference>
<dbReference type="GO" id="GO:0016787">
    <property type="term" value="F:hydrolase activity"/>
    <property type="evidence" value="ECO:0007669"/>
    <property type="project" value="InterPro"/>
</dbReference>
<dbReference type="InterPro" id="IPR004843">
    <property type="entry name" value="Calcineurin-like_PHP"/>
</dbReference>
<dbReference type="CDD" id="cd00838">
    <property type="entry name" value="MPP_superfamily"/>
    <property type="match status" value="1"/>
</dbReference>
<protein>
    <submittedName>
        <fullName evidence="3">Metallophosphoesterase</fullName>
    </submittedName>
</protein>
<gene>
    <name evidence="3" type="ORF">PV399_15795</name>
    <name evidence="4" type="ORF">PV666_34110</name>
</gene>
<dbReference type="InterPro" id="IPR029052">
    <property type="entry name" value="Metallo-depent_PP-like"/>
</dbReference>
<dbReference type="GeneID" id="69812159"/>
<dbReference type="PANTHER" id="PTHR36492:SF2">
    <property type="entry name" value="[ACYL-CARRIER-PROTEIN] PHOSPHODIESTERASE PPTH"/>
    <property type="match status" value="1"/>
</dbReference>
<dbReference type="SUPFAM" id="SSF56300">
    <property type="entry name" value="Metallo-dependent phosphatases"/>
    <property type="match status" value="1"/>
</dbReference>
<dbReference type="EMBL" id="JARAWC010000010">
    <property type="protein sequence ID" value="MDX2961168.1"/>
    <property type="molecule type" value="Genomic_DNA"/>
</dbReference>
<evidence type="ECO:0000313" key="3">
    <source>
        <dbReference type="EMBL" id="MDX2961168.1"/>
    </source>
</evidence>
<dbReference type="AlphaFoldDB" id="A0AAP6BAH2"/>
<dbReference type="InterPro" id="IPR052963">
    <property type="entry name" value="Pantetheine_PDE"/>
</dbReference>
<dbReference type="Proteomes" id="UP001282288">
    <property type="component" value="Unassembled WGS sequence"/>
</dbReference>
<dbReference type="PANTHER" id="PTHR36492">
    <property type="match status" value="1"/>
</dbReference>
<feature type="domain" description="Calcineurin-like phosphoesterase" evidence="2">
    <location>
        <begin position="10"/>
        <end position="244"/>
    </location>
</feature>
<evidence type="ECO:0000313" key="4">
    <source>
        <dbReference type="EMBL" id="MDX3022878.1"/>
    </source>
</evidence>
<dbReference type="EMBL" id="JARAWP010000023">
    <property type="protein sequence ID" value="MDX3022878.1"/>
    <property type="molecule type" value="Genomic_DNA"/>
</dbReference>
<organism evidence="3 6">
    <name type="scientific">Streptomyces acidiscabies</name>
    <dbReference type="NCBI Taxonomy" id="42234"/>
    <lineage>
        <taxon>Bacteria</taxon>
        <taxon>Bacillati</taxon>
        <taxon>Actinomycetota</taxon>
        <taxon>Actinomycetes</taxon>
        <taxon>Kitasatosporales</taxon>
        <taxon>Streptomycetaceae</taxon>
        <taxon>Streptomyces</taxon>
    </lineage>
</organism>
<keyword evidence="5" id="KW-1185">Reference proteome</keyword>
<reference evidence="3 5" key="1">
    <citation type="journal article" date="2023" name="Microb. Genom.">
        <title>Mesoterricola silvestris gen. nov., sp. nov., Mesoterricola sediminis sp. nov., Geothrix oryzae sp. nov., Geothrix edaphica sp. nov., Geothrix rubra sp. nov., and Geothrix limicola sp. nov., six novel members of Acidobacteriota isolated from soils.</title>
        <authorList>
            <person name="Weisberg A.J."/>
            <person name="Pearce E."/>
            <person name="Kramer C.G."/>
            <person name="Chang J.H."/>
            <person name="Clarke C.R."/>
        </authorList>
    </citation>
    <scope>NUCLEOTIDE SEQUENCE</scope>
    <source>
        <strain evidence="4 5">NB05-1H</strain>
        <strain evidence="3">NRRL_B-16521</strain>
    </source>
</reference>
<dbReference type="RefSeq" id="WP_029184356.1">
    <property type="nucleotide sequence ID" value="NZ_BCMK01000028.1"/>
</dbReference>
<feature type="region of interest" description="Disordered" evidence="1">
    <location>
        <begin position="265"/>
        <end position="290"/>
    </location>
</feature>
<comment type="caution">
    <text evidence="3">The sequence shown here is derived from an EMBL/GenBank/DDBJ whole genome shotgun (WGS) entry which is preliminary data.</text>
</comment>
<name>A0AAP6BAH2_9ACTN</name>
<evidence type="ECO:0000256" key="1">
    <source>
        <dbReference type="SAM" id="MobiDB-lite"/>
    </source>
</evidence>
<evidence type="ECO:0000313" key="6">
    <source>
        <dbReference type="Proteomes" id="UP001282288"/>
    </source>
</evidence>
<proteinExistence type="predicted"/>
<dbReference type="Pfam" id="PF00149">
    <property type="entry name" value="Metallophos"/>
    <property type="match status" value="1"/>
</dbReference>
<evidence type="ECO:0000259" key="2">
    <source>
        <dbReference type="Pfam" id="PF00149"/>
    </source>
</evidence>
<sequence length="290" mass="32700">MTTTAGGAGRLLAISDLHIGYPENRALVEELHPDTEDDWLLVAGDVSENVADIRWTLKTLASRFAKVVWAPGNHELWTHPSDPVTLRGVERYEHLVAVCRDLGVVTPEDPYPVWEGPGGPAVIAPLFLLYDYSFLPAGCATKEAGLEYAHGTGVVCNDEYLLHPDPYPTREAWCRARVELTRRRLEALPADLPVVLVNHYPLDRHPTEVLWYPEFAMWCGTTLTADWHRRFPVAAMVYGHLHIPRTTWHEGVRFEEVSVGYPREWKKRQQPPGRPRLILPAPVSAKGEGR</sequence>
<accession>A0AAP6BAH2</accession>
<evidence type="ECO:0000313" key="5">
    <source>
        <dbReference type="Proteomes" id="UP001272987"/>
    </source>
</evidence>